<proteinExistence type="inferred from homology"/>
<dbReference type="SUPFAM" id="SSF56281">
    <property type="entry name" value="Metallo-hydrolase/oxidoreductase"/>
    <property type="match status" value="1"/>
</dbReference>
<dbReference type="Pfam" id="PF12706">
    <property type="entry name" value="Lactamase_B_2"/>
    <property type="match status" value="1"/>
</dbReference>
<dbReference type="InterPro" id="IPR050114">
    <property type="entry name" value="UPF0173_UPF0282_UlaG_hydrolase"/>
</dbReference>
<gene>
    <name evidence="4" type="ORF">ENU09_04190</name>
    <name evidence="5" type="ORF">ENU20_01815</name>
</gene>
<keyword evidence="1 2" id="KW-0378">Hydrolase</keyword>
<dbReference type="InterPro" id="IPR001279">
    <property type="entry name" value="Metallo-B-lactamas"/>
</dbReference>
<comment type="caution">
    <text evidence="5">The sequence shown here is derived from an EMBL/GenBank/DDBJ whole genome shotgun (WGS) entry which is preliminary data.</text>
</comment>
<evidence type="ECO:0000313" key="5">
    <source>
        <dbReference type="EMBL" id="HGQ73800.1"/>
    </source>
</evidence>
<dbReference type="PANTHER" id="PTHR43546:SF3">
    <property type="entry name" value="UPF0173 METAL-DEPENDENT HYDROLASE MJ1163"/>
    <property type="match status" value="1"/>
</dbReference>
<name>A0A7C4JL81_STAMA</name>
<organism evidence="5">
    <name type="scientific">Staphylothermus marinus</name>
    <dbReference type="NCBI Taxonomy" id="2280"/>
    <lineage>
        <taxon>Archaea</taxon>
        <taxon>Thermoproteota</taxon>
        <taxon>Thermoprotei</taxon>
        <taxon>Desulfurococcales</taxon>
        <taxon>Desulfurococcaceae</taxon>
        <taxon>Staphylothermus</taxon>
    </lineage>
</organism>
<dbReference type="Gene3D" id="3.60.15.10">
    <property type="entry name" value="Ribonuclease Z/Hydroxyacylglutathione hydrolase-like"/>
    <property type="match status" value="1"/>
</dbReference>
<evidence type="ECO:0000256" key="1">
    <source>
        <dbReference type="ARBA" id="ARBA00022801"/>
    </source>
</evidence>
<dbReference type="GO" id="GO:0016787">
    <property type="term" value="F:hydrolase activity"/>
    <property type="evidence" value="ECO:0007669"/>
    <property type="project" value="UniProtKB-UniRule"/>
</dbReference>
<evidence type="ECO:0000313" key="4">
    <source>
        <dbReference type="EMBL" id="HGQ59893.1"/>
    </source>
</evidence>
<dbReference type="NCBIfam" id="NF001911">
    <property type="entry name" value="PRK00685.1"/>
    <property type="match status" value="1"/>
</dbReference>
<sequence>MAIIKFLGHSAFDVVLTGLDGSEKHVLIDPWLDNPLSPVKISDYRDVKVDYIVVTHDHGDHLGNAIELARLTKAKIIGIYEIAEYAEQQGVEAIGGNIGGFLNINDLGFVLTPATHSSSRGAPTGVVIVGSDLTIYHAGDTGLFSEMSIIGELYAPDIALLPIGGHYTMDIRQAVKAVQMIKPKIAIPMHYNTFPVIKADPEKFKIIVETLTPSKVVILKPGEQYAYP</sequence>
<dbReference type="PANTHER" id="PTHR43546">
    <property type="entry name" value="UPF0173 METAL-DEPENDENT HYDROLASE MJ1163-RELATED"/>
    <property type="match status" value="1"/>
</dbReference>
<dbReference type="EMBL" id="DTBE01000105">
    <property type="protein sequence ID" value="HGQ59893.1"/>
    <property type="molecule type" value="Genomic_DNA"/>
</dbReference>
<dbReference type="EMBL" id="DTBP01000014">
    <property type="protein sequence ID" value="HGQ73800.1"/>
    <property type="molecule type" value="Genomic_DNA"/>
</dbReference>
<protein>
    <recommendedName>
        <fullName evidence="2">UPF0173 metal-dependent hydrolase ENU09_04190</fullName>
    </recommendedName>
</protein>
<dbReference type="AlphaFoldDB" id="A0A7C4JL81"/>
<dbReference type="InterPro" id="IPR036866">
    <property type="entry name" value="RibonucZ/Hydroxyglut_hydro"/>
</dbReference>
<dbReference type="SMART" id="SM00849">
    <property type="entry name" value="Lactamase_B"/>
    <property type="match status" value="1"/>
</dbReference>
<evidence type="ECO:0000256" key="2">
    <source>
        <dbReference type="HAMAP-Rule" id="MF_00457"/>
    </source>
</evidence>
<feature type="domain" description="Metallo-beta-lactamase" evidence="3">
    <location>
        <begin position="13"/>
        <end position="190"/>
    </location>
</feature>
<accession>A0A7C4JL81</accession>
<dbReference type="HAMAP" id="MF_00457">
    <property type="entry name" value="UPF0173"/>
    <property type="match status" value="1"/>
</dbReference>
<comment type="similarity">
    <text evidence="2">Belongs to the UPF0173 family.</text>
</comment>
<dbReference type="InterPro" id="IPR022877">
    <property type="entry name" value="UPF0173"/>
</dbReference>
<reference evidence="5" key="1">
    <citation type="journal article" date="2020" name="mSystems">
        <title>Genome- and Community-Level Interaction Insights into Carbon Utilization and Element Cycling Functions of Hydrothermarchaeota in Hydrothermal Sediment.</title>
        <authorList>
            <person name="Zhou Z."/>
            <person name="Liu Y."/>
            <person name="Xu W."/>
            <person name="Pan J."/>
            <person name="Luo Z.H."/>
            <person name="Li M."/>
        </authorList>
    </citation>
    <scope>NUCLEOTIDE SEQUENCE [LARGE SCALE GENOMIC DNA]</scope>
    <source>
        <strain evidence="4">SpSt-638</strain>
        <strain evidence="5">SpSt-648</strain>
    </source>
</reference>
<evidence type="ECO:0000259" key="3">
    <source>
        <dbReference type="SMART" id="SM00849"/>
    </source>
</evidence>